<accession>A0A0J8WKV1</accession>
<reference evidence="1 2" key="1">
    <citation type="submission" date="2015-06" db="EMBL/GenBank/DDBJ databases">
        <title>Genome sequence of Mycobacterium conceptionense strain MLE.</title>
        <authorList>
            <person name="Greninger A.L."/>
            <person name="Cunningham G."/>
            <person name="Chiu C.Y."/>
            <person name="Miller S."/>
        </authorList>
    </citation>
    <scope>NUCLEOTIDE SEQUENCE [LARGE SCALE GENOMIC DNA]</scope>
    <source>
        <strain evidence="1 2">MLE</strain>
    </source>
</reference>
<dbReference type="PATRIC" id="fig|451644.5.peg.7051"/>
<protein>
    <submittedName>
        <fullName evidence="1">Uncharacterized protein</fullName>
    </submittedName>
</protein>
<gene>
    <name evidence="1" type="ORF">ACT17_34290</name>
</gene>
<proteinExistence type="predicted"/>
<comment type="caution">
    <text evidence="1">The sequence shown here is derived from an EMBL/GenBank/DDBJ whole genome shotgun (WGS) entry which is preliminary data.</text>
</comment>
<organism evidence="1 2">
    <name type="scientific">Mycolicibacterium conceptionense</name>
    <dbReference type="NCBI Taxonomy" id="451644"/>
    <lineage>
        <taxon>Bacteria</taxon>
        <taxon>Bacillati</taxon>
        <taxon>Actinomycetota</taxon>
        <taxon>Actinomycetes</taxon>
        <taxon>Mycobacteriales</taxon>
        <taxon>Mycobacteriaceae</taxon>
        <taxon>Mycolicibacterium</taxon>
    </lineage>
</organism>
<dbReference type="AlphaFoldDB" id="A0A0J8WKV1"/>
<evidence type="ECO:0000313" key="2">
    <source>
        <dbReference type="Proteomes" id="UP000037594"/>
    </source>
</evidence>
<dbReference type="EMBL" id="LFOD01000085">
    <property type="protein sequence ID" value="KMV13624.1"/>
    <property type="molecule type" value="Genomic_DNA"/>
</dbReference>
<dbReference type="Proteomes" id="UP000037594">
    <property type="component" value="Unassembled WGS sequence"/>
</dbReference>
<dbReference type="RefSeq" id="WP_048896615.1">
    <property type="nucleotide sequence ID" value="NZ_LFOD01000085.1"/>
</dbReference>
<evidence type="ECO:0000313" key="1">
    <source>
        <dbReference type="EMBL" id="KMV13624.1"/>
    </source>
</evidence>
<sequence length="82" mass="8927">MSAWIPYTAASDDRTKLVRHLPDGHFADVEFDNDDPGTVYWSIQRGDGNGYVLEDGAVRGTVEDAQAAATEAATRLFPGIEQ</sequence>
<name>A0A0J8WKV1_9MYCO</name>